<protein>
    <recommendedName>
        <fullName evidence="3">Porin</fullName>
    </recommendedName>
</protein>
<proteinExistence type="predicted"/>
<sequence length="85" mass="9191">MTISVGTGNVNVAYGIAKVDLDDAVGQGAMSSLATDRAESIYLNYIWSPAKRINYGVEAGYHSRRTQSGEEGDAVRLQGMVQYVF</sequence>
<accession>A0ABZ2W076</accession>
<dbReference type="Proteomes" id="UP001475781">
    <property type="component" value="Chromosome"/>
</dbReference>
<evidence type="ECO:0000313" key="1">
    <source>
        <dbReference type="EMBL" id="WZF88023.1"/>
    </source>
</evidence>
<organism evidence="1 2">
    <name type="scientific">Marinobacter metalliresistant</name>
    <dbReference type="NCBI Taxonomy" id="2961995"/>
    <lineage>
        <taxon>Bacteria</taxon>
        <taxon>Pseudomonadati</taxon>
        <taxon>Pseudomonadota</taxon>
        <taxon>Gammaproteobacteria</taxon>
        <taxon>Pseudomonadales</taxon>
        <taxon>Marinobacteraceae</taxon>
        <taxon>Marinobacter</taxon>
    </lineage>
</organism>
<reference evidence="1 2" key="1">
    <citation type="submission" date="2022-07" db="EMBL/GenBank/DDBJ databases">
        <title>A copper resistant bacterium isolated from sediment samples of deep sea hydrothermal areas.</title>
        <authorList>
            <person name="Zeng X."/>
        </authorList>
    </citation>
    <scope>NUCLEOTIDE SEQUENCE [LARGE SCALE GENOMIC DNA]</scope>
    <source>
        <strain evidence="2">CuT 6</strain>
    </source>
</reference>
<evidence type="ECO:0008006" key="3">
    <source>
        <dbReference type="Google" id="ProtNLM"/>
    </source>
</evidence>
<name>A0ABZ2W076_9GAMM</name>
<dbReference type="EMBL" id="CP101118">
    <property type="protein sequence ID" value="WZF88023.1"/>
    <property type="molecule type" value="Genomic_DNA"/>
</dbReference>
<dbReference type="RefSeq" id="WP_053114449.1">
    <property type="nucleotide sequence ID" value="NZ_CP101118.1"/>
</dbReference>
<gene>
    <name evidence="1" type="ORF">NLK58_17095</name>
</gene>
<evidence type="ECO:0000313" key="2">
    <source>
        <dbReference type="Proteomes" id="UP001475781"/>
    </source>
</evidence>
<keyword evidence="2" id="KW-1185">Reference proteome</keyword>